<gene>
    <name evidence="1" type="ORF">F4820DRAFT_419651</name>
</gene>
<sequence>MDPRFIGNVVEIWILYFVGMLAIAARVYCRTKLVGVRGYQLDDYIVIAVACMWTAAPAIGQVFVAVCEGRHTSQLTYEDRKNMPPERYDDWEYGSQMFLFGLSGYFIILWTLKFNMLCFYQRVVRGLWVEKFIKPAMALVICSAIVIIFTLSLYCRPFHALWQVWPDPGPQCVPQNIVFFVVILTFNLLTDTCIMLIPAPVIINVHTNRLQKAGLIFIFSLGFFCMFAAILRFVLVFHLKDAGISASWSVREDFVGIVVGQLPLITPMFKRKFWVNIGYATDKSRNTNDRYNNSGSHGVELGSGLHIHSDSRKPNDPYSLTQIGVTRMGSESEEEIMRPEDKAANTGRYSPPSHRPGIMVERTVEIERSSDRSLDNTNDASMKTWFNAV</sequence>
<accession>A0ACB9Z3D6</accession>
<reference evidence="1 2" key="1">
    <citation type="journal article" date="2022" name="New Phytol.">
        <title>Ecological generalism drives hyperdiversity of secondary metabolite gene clusters in xylarialean endophytes.</title>
        <authorList>
            <person name="Franco M.E.E."/>
            <person name="Wisecaver J.H."/>
            <person name="Arnold A.E."/>
            <person name="Ju Y.M."/>
            <person name="Slot J.C."/>
            <person name="Ahrendt S."/>
            <person name="Moore L.P."/>
            <person name="Eastman K.E."/>
            <person name="Scott K."/>
            <person name="Konkel Z."/>
            <person name="Mondo S.J."/>
            <person name="Kuo A."/>
            <person name="Hayes R.D."/>
            <person name="Haridas S."/>
            <person name="Andreopoulos B."/>
            <person name="Riley R."/>
            <person name="LaButti K."/>
            <person name="Pangilinan J."/>
            <person name="Lipzen A."/>
            <person name="Amirebrahimi M."/>
            <person name="Yan J."/>
            <person name="Adam C."/>
            <person name="Keymanesh K."/>
            <person name="Ng V."/>
            <person name="Louie K."/>
            <person name="Northen T."/>
            <person name="Drula E."/>
            <person name="Henrissat B."/>
            <person name="Hsieh H.M."/>
            <person name="Youens-Clark K."/>
            <person name="Lutzoni F."/>
            <person name="Miadlikowska J."/>
            <person name="Eastwood D.C."/>
            <person name="Hamelin R.C."/>
            <person name="Grigoriev I.V."/>
            <person name="U'Ren J.M."/>
        </authorList>
    </citation>
    <scope>NUCLEOTIDE SEQUENCE [LARGE SCALE GENOMIC DNA]</scope>
    <source>
        <strain evidence="1 2">CBS 119005</strain>
    </source>
</reference>
<protein>
    <submittedName>
        <fullName evidence="1">Uncharacterized protein</fullName>
    </submittedName>
</protein>
<evidence type="ECO:0000313" key="2">
    <source>
        <dbReference type="Proteomes" id="UP001497700"/>
    </source>
</evidence>
<proteinExistence type="predicted"/>
<organism evidence="1 2">
    <name type="scientific">Hypoxylon rubiginosum</name>
    <dbReference type="NCBI Taxonomy" id="110542"/>
    <lineage>
        <taxon>Eukaryota</taxon>
        <taxon>Fungi</taxon>
        <taxon>Dikarya</taxon>
        <taxon>Ascomycota</taxon>
        <taxon>Pezizomycotina</taxon>
        <taxon>Sordariomycetes</taxon>
        <taxon>Xylariomycetidae</taxon>
        <taxon>Xylariales</taxon>
        <taxon>Hypoxylaceae</taxon>
        <taxon>Hypoxylon</taxon>
    </lineage>
</organism>
<dbReference type="Proteomes" id="UP001497700">
    <property type="component" value="Unassembled WGS sequence"/>
</dbReference>
<comment type="caution">
    <text evidence="1">The sequence shown here is derived from an EMBL/GenBank/DDBJ whole genome shotgun (WGS) entry which is preliminary data.</text>
</comment>
<keyword evidence="2" id="KW-1185">Reference proteome</keyword>
<name>A0ACB9Z3D6_9PEZI</name>
<evidence type="ECO:0000313" key="1">
    <source>
        <dbReference type="EMBL" id="KAI4865604.1"/>
    </source>
</evidence>
<dbReference type="EMBL" id="MU393469">
    <property type="protein sequence ID" value="KAI4865604.1"/>
    <property type="molecule type" value="Genomic_DNA"/>
</dbReference>